<dbReference type="Pfam" id="PF04385">
    <property type="entry name" value="FAINT"/>
    <property type="match status" value="1"/>
</dbReference>
<dbReference type="Proteomes" id="UP000244811">
    <property type="component" value="Chromosome 4"/>
</dbReference>
<protein>
    <recommendedName>
        <fullName evidence="5">Signal peptide containing protein</fullName>
    </recommendedName>
</protein>
<sequence>MKVVLTPFALLFCLLTGRFNVLYADAAGSNQSQLTEYELNLDTRADTTNCKYMKVSVDGLESHMLFSNSNSVANKVMDGGNQVWVKEGDDKCIGALLTYKGTEKMLLMLVVMKKIARNSDPLDTLFYKFQNNNWESTDKNGFYQAVNDNRPDTSSTDPEDMDISDSKNGSELLSAADCPIGFGLSLFLPKEGQKIANLIDGTHKIVEGTNGEYPLYFLLGKKGDNNKVKKFGIAAIRTNGGYEDRFYKFDDNEWKTTDYSGIKNYIIRAAGFSMLRKAVSH</sequence>
<feature type="region of interest" description="Disordered" evidence="1">
    <location>
        <begin position="140"/>
        <end position="166"/>
    </location>
</feature>
<keyword evidence="2" id="KW-0732">Signal</keyword>
<gene>
    <name evidence="3" type="ORF">MACK_003132</name>
</gene>
<organism evidence="3 4">
    <name type="scientific">Theileria orientalis</name>
    <dbReference type="NCBI Taxonomy" id="68886"/>
    <lineage>
        <taxon>Eukaryota</taxon>
        <taxon>Sar</taxon>
        <taxon>Alveolata</taxon>
        <taxon>Apicomplexa</taxon>
        <taxon>Aconoidasida</taxon>
        <taxon>Piroplasmida</taxon>
        <taxon>Theileriidae</taxon>
        <taxon>Theileria</taxon>
    </lineage>
</organism>
<dbReference type="AlphaFoldDB" id="A0A976MEH3"/>
<evidence type="ECO:0000256" key="2">
    <source>
        <dbReference type="SAM" id="SignalP"/>
    </source>
</evidence>
<evidence type="ECO:0000313" key="3">
    <source>
        <dbReference type="EMBL" id="UKK03030.2"/>
    </source>
</evidence>
<accession>A0A976MEH3</accession>
<evidence type="ECO:0000256" key="1">
    <source>
        <dbReference type="SAM" id="MobiDB-lite"/>
    </source>
</evidence>
<feature type="chain" id="PRO_5037676829" description="Signal peptide containing protein" evidence="2">
    <location>
        <begin position="25"/>
        <end position="281"/>
    </location>
</feature>
<evidence type="ECO:0008006" key="5">
    <source>
        <dbReference type="Google" id="ProtNLM"/>
    </source>
</evidence>
<dbReference type="InterPro" id="IPR007480">
    <property type="entry name" value="DUF529"/>
</dbReference>
<dbReference type="EMBL" id="CP056072">
    <property type="protein sequence ID" value="UKK03030.2"/>
    <property type="molecule type" value="Genomic_DNA"/>
</dbReference>
<evidence type="ECO:0000313" key="4">
    <source>
        <dbReference type="Proteomes" id="UP000244811"/>
    </source>
</evidence>
<reference evidence="3" key="1">
    <citation type="submission" date="2022-07" db="EMBL/GenBank/DDBJ databases">
        <title>Evaluation of T. orientalis genome assembly methods using nanopore sequencing and analysis of variation between genomes.</title>
        <authorList>
            <person name="Yam J."/>
            <person name="Micallef M.L."/>
            <person name="Liu M."/>
            <person name="Djordjevic S.P."/>
            <person name="Bogema D.R."/>
            <person name="Jenkins C."/>
        </authorList>
    </citation>
    <scope>NUCLEOTIDE SEQUENCE</scope>
    <source>
        <strain evidence="3">Goon Nure</strain>
    </source>
</reference>
<feature type="signal peptide" evidence="2">
    <location>
        <begin position="1"/>
        <end position="24"/>
    </location>
</feature>
<proteinExistence type="predicted"/>
<name>A0A976MEH3_THEOR</name>